<dbReference type="EC" id="5.3.1.22" evidence="4 7"/>
<dbReference type="FunCoup" id="B4LVQ3">
    <property type="interactions" value="36"/>
</dbReference>
<dbReference type="PANTHER" id="PTHR43489">
    <property type="entry name" value="ISOMERASE"/>
    <property type="match status" value="1"/>
</dbReference>
<evidence type="ECO:0000313" key="11">
    <source>
        <dbReference type="Proteomes" id="UP000008792"/>
    </source>
</evidence>
<dbReference type="PhylomeDB" id="B4LVQ3"/>
<comment type="similarity">
    <text evidence="3 7">Belongs to the hyi family.</text>
</comment>
<dbReference type="InterPro" id="IPR050417">
    <property type="entry name" value="Sugar_Epim/Isomerase"/>
</dbReference>
<sequence>MKFSANLNFLFTETALAISERIKLAHQHGFRAVEIPYPDGELPDVIQAIKNTGILVNLINIKLDKTKNELKYGSASIPGEEDLFKMQLDETVAFAKSINCKKIHLMAGTVNNHLENHFKTYVSNLKEASEVLQLNNIVGLIEPINKYAVPLYFMDSYIKASTVLKEIKSNNIKLMVDIYHLQHICGNFTKTLEEYRNVIGHFQIAQAPNRNEPDTPGELDYDYVFKTIELFGYDDWIGCEYKPKRTTVEGLNWIKKYDSSF</sequence>
<dbReference type="InterPro" id="IPR013022">
    <property type="entry name" value="Xyl_isomerase-like_TIM-brl"/>
</dbReference>
<dbReference type="HOGENOM" id="CLU_050006_1_1_1"/>
<dbReference type="FunFam" id="3.20.20.150:FF:000007">
    <property type="entry name" value="Hydroxypyruvate isomerase"/>
    <property type="match status" value="1"/>
</dbReference>
<dbReference type="OMA" id="CEYRPRA"/>
<feature type="active site" description="Proton donor/acceptor" evidence="8">
    <location>
        <position position="142"/>
    </location>
</feature>
<dbReference type="InterPro" id="IPR026040">
    <property type="entry name" value="HyI-like"/>
</dbReference>
<protein>
    <recommendedName>
        <fullName evidence="5 7">Putative hydroxypyruvate isomerase</fullName>
        <ecNumber evidence="4 7">5.3.1.22</ecNumber>
    </recommendedName>
</protein>
<gene>
    <name evidence="10" type="primary">Dvir\GJ23596</name>
    <name evidence="10" type="ORF">Dvir_GJ23596</name>
</gene>
<dbReference type="STRING" id="7244.B4LVQ3"/>
<dbReference type="AlphaFoldDB" id="B4LVQ3"/>
<dbReference type="EMBL" id="CH940650">
    <property type="protein sequence ID" value="EDW66476.1"/>
    <property type="molecule type" value="Genomic_DNA"/>
</dbReference>
<keyword evidence="11" id="KW-1185">Reference proteome</keyword>
<comment type="function">
    <text evidence="2 7">Catalyzes the reversible isomerization between hydroxypyruvate and 2-hydroxy-3-oxopropanoate (also termed tartronate semialdehyde).</text>
</comment>
<feature type="active site" description="Proton donor/acceptor" evidence="8">
    <location>
        <position position="240"/>
    </location>
</feature>
<evidence type="ECO:0000256" key="8">
    <source>
        <dbReference type="PIRSR" id="PIRSR006241-50"/>
    </source>
</evidence>
<accession>B4LVQ3</accession>
<dbReference type="Gene3D" id="3.20.20.150">
    <property type="entry name" value="Divalent-metal-dependent TIM barrel enzymes"/>
    <property type="match status" value="1"/>
</dbReference>
<feature type="domain" description="Xylose isomerase-like TIM barrel" evidence="9">
    <location>
        <begin position="23"/>
        <end position="257"/>
    </location>
</feature>
<proteinExistence type="inferred from homology"/>
<dbReference type="InParanoid" id="B4LVQ3"/>
<dbReference type="Pfam" id="PF01261">
    <property type="entry name" value="AP_endonuc_2"/>
    <property type="match status" value="1"/>
</dbReference>
<evidence type="ECO:0000313" key="10">
    <source>
        <dbReference type="EMBL" id="EDW66476.1"/>
    </source>
</evidence>
<name>B4LVQ3_DROVI</name>
<organism evidence="10 11">
    <name type="scientific">Drosophila virilis</name>
    <name type="common">Fruit fly</name>
    <dbReference type="NCBI Taxonomy" id="7244"/>
    <lineage>
        <taxon>Eukaryota</taxon>
        <taxon>Metazoa</taxon>
        <taxon>Ecdysozoa</taxon>
        <taxon>Arthropoda</taxon>
        <taxon>Hexapoda</taxon>
        <taxon>Insecta</taxon>
        <taxon>Pterygota</taxon>
        <taxon>Neoptera</taxon>
        <taxon>Endopterygota</taxon>
        <taxon>Diptera</taxon>
        <taxon>Brachycera</taxon>
        <taxon>Muscomorpha</taxon>
        <taxon>Ephydroidea</taxon>
        <taxon>Drosophilidae</taxon>
        <taxon>Drosophila</taxon>
    </lineage>
</organism>
<evidence type="ECO:0000256" key="1">
    <source>
        <dbReference type="ARBA" id="ARBA00000476"/>
    </source>
</evidence>
<dbReference type="OrthoDB" id="4214675at2759"/>
<evidence type="ECO:0000256" key="5">
    <source>
        <dbReference type="ARBA" id="ARBA00017985"/>
    </source>
</evidence>
<dbReference type="eggNOG" id="KOG4518">
    <property type="taxonomic scope" value="Eukaryota"/>
</dbReference>
<reference evidence="10 11" key="1">
    <citation type="journal article" date="2007" name="Nature">
        <title>Evolution of genes and genomes on the Drosophila phylogeny.</title>
        <authorList>
            <consortium name="Drosophila 12 Genomes Consortium"/>
            <person name="Clark A.G."/>
            <person name="Eisen M.B."/>
            <person name="Smith D.R."/>
            <person name="Bergman C.M."/>
            <person name="Oliver B."/>
            <person name="Markow T.A."/>
            <person name="Kaufman T.C."/>
            <person name="Kellis M."/>
            <person name="Gelbart W."/>
            <person name="Iyer V.N."/>
            <person name="Pollard D.A."/>
            <person name="Sackton T.B."/>
            <person name="Larracuente A.M."/>
            <person name="Singh N.D."/>
            <person name="Abad J.P."/>
            <person name="Abt D.N."/>
            <person name="Adryan B."/>
            <person name="Aguade M."/>
            <person name="Akashi H."/>
            <person name="Anderson W.W."/>
            <person name="Aquadro C.F."/>
            <person name="Ardell D.H."/>
            <person name="Arguello R."/>
            <person name="Artieri C.G."/>
            <person name="Barbash D.A."/>
            <person name="Barker D."/>
            <person name="Barsanti P."/>
            <person name="Batterham P."/>
            <person name="Batzoglou S."/>
            <person name="Begun D."/>
            <person name="Bhutkar A."/>
            <person name="Blanco E."/>
            <person name="Bosak S.A."/>
            <person name="Bradley R.K."/>
            <person name="Brand A.D."/>
            <person name="Brent M.R."/>
            <person name="Brooks A.N."/>
            <person name="Brown R.H."/>
            <person name="Butlin R.K."/>
            <person name="Caggese C."/>
            <person name="Calvi B.R."/>
            <person name="Bernardo de Carvalho A."/>
            <person name="Caspi A."/>
            <person name="Castrezana S."/>
            <person name="Celniker S.E."/>
            <person name="Chang J.L."/>
            <person name="Chapple C."/>
            <person name="Chatterji S."/>
            <person name="Chinwalla A."/>
            <person name="Civetta A."/>
            <person name="Clifton S.W."/>
            <person name="Comeron J.M."/>
            <person name="Costello J.C."/>
            <person name="Coyne J.A."/>
            <person name="Daub J."/>
            <person name="David R.G."/>
            <person name="Delcher A.L."/>
            <person name="Delehaunty K."/>
            <person name="Do C.B."/>
            <person name="Ebling H."/>
            <person name="Edwards K."/>
            <person name="Eickbush T."/>
            <person name="Evans J.D."/>
            <person name="Filipski A."/>
            <person name="Findeiss S."/>
            <person name="Freyhult E."/>
            <person name="Fulton L."/>
            <person name="Fulton R."/>
            <person name="Garcia A.C."/>
            <person name="Gardiner A."/>
            <person name="Garfield D.A."/>
            <person name="Garvin B.E."/>
            <person name="Gibson G."/>
            <person name="Gilbert D."/>
            <person name="Gnerre S."/>
            <person name="Godfrey J."/>
            <person name="Good R."/>
            <person name="Gotea V."/>
            <person name="Gravely B."/>
            <person name="Greenberg A.J."/>
            <person name="Griffiths-Jones S."/>
            <person name="Gross S."/>
            <person name="Guigo R."/>
            <person name="Gustafson E.A."/>
            <person name="Haerty W."/>
            <person name="Hahn M.W."/>
            <person name="Halligan D.L."/>
            <person name="Halpern A.L."/>
            <person name="Halter G.M."/>
            <person name="Han M.V."/>
            <person name="Heger A."/>
            <person name="Hillier L."/>
            <person name="Hinrichs A.S."/>
            <person name="Holmes I."/>
            <person name="Hoskins R.A."/>
            <person name="Hubisz M.J."/>
            <person name="Hultmark D."/>
            <person name="Huntley M.A."/>
            <person name="Jaffe D.B."/>
            <person name="Jagadeeshan S."/>
            <person name="Jeck W.R."/>
            <person name="Johnson J."/>
            <person name="Jones C.D."/>
            <person name="Jordan W.C."/>
            <person name="Karpen G.H."/>
            <person name="Kataoka E."/>
            <person name="Keightley P.D."/>
            <person name="Kheradpour P."/>
            <person name="Kirkness E.F."/>
            <person name="Koerich L.B."/>
            <person name="Kristiansen K."/>
            <person name="Kudrna D."/>
            <person name="Kulathinal R.J."/>
            <person name="Kumar S."/>
            <person name="Kwok R."/>
            <person name="Lander E."/>
            <person name="Langley C.H."/>
            <person name="Lapoint R."/>
            <person name="Lazzaro B.P."/>
            <person name="Lee S.J."/>
            <person name="Levesque L."/>
            <person name="Li R."/>
            <person name="Lin C.F."/>
            <person name="Lin M.F."/>
            <person name="Lindblad-Toh K."/>
            <person name="Llopart A."/>
            <person name="Long M."/>
            <person name="Low L."/>
            <person name="Lozovsky E."/>
            <person name="Lu J."/>
            <person name="Luo M."/>
            <person name="Machado C.A."/>
            <person name="Makalowski W."/>
            <person name="Marzo M."/>
            <person name="Matsuda M."/>
            <person name="Matzkin L."/>
            <person name="McAllister B."/>
            <person name="McBride C.S."/>
            <person name="McKernan B."/>
            <person name="McKernan K."/>
            <person name="Mendez-Lago M."/>
            <person name="Minx P."/>
            <person name="Mollenhauer M.U."/>
            <person name="Montooth K."/>
            <person name="Mount S.M."/>
            <person name="Mu X."/>
            <person name="Myers E."/>
            <person name="Negre B."/>
            <person name="Newfeld S."/>
            <person name="Nielsen R."/>
            <person name="Noor M.A."/>
            <person name="O'Grady P."/>
            <person name="Pachter L."/>
            <person name="Papaceit M."/>
            <person name="Parisi M.J."/>
            <person name="Parisi M."/>
            <person name="Parts L."/>
            <person name="Pedersen J.S."/>
            <person name="Pesole G."/>
            <person name="Phillippy A.M."/>
            <person name="Ponting C.P."/>
            <person name="Pop M."/>
            <person name="Porcelli D."/>
            <person name="Powell J.R."/>
            <person name="Prohaska S."/>
            <person name="Pruitt K."/>
            <person name="Puig M."/>
            <person name="Quesneville H."/>
            <person name="Ram K.R."/>
            <person name="Rand D."/>
            <person name="Rasmussen M.D."/>
            <person name="Reed L.K."/>
            <person name="Reenan R."/>
            <person name="Reily A."/>
            <person name="Remington K.A."/>
            <person name="Rieger T.T."/>
            <person name="Ritchie M.G."/>
            <person name="Robin C."/>
            <person name="Rogers Y.H."/>
            <person name="Rohde C."/>
            <person name="Rozas J."/>
            <person name="Rubenfield M.J."/>
            <person name="Ruiz A."/>
            <person name="Russo S."/>
            <person name="Salzberg S.L."/>
            <person name="Sanchez-Gracia A."/>
            <person name="Saranga D.J."/>
            <person name="Sato H."/>
            <person name="Schaeffer S.W."/>
            <person name="Schatz M.C."/>
            <person name="Schlenke T."/>
            <person name="Schwartz R."/>
            <person name="Segarra C."/>
            <person name="Singh R.S."/>
            <person name="Sirot L."/>
            <person name="Sirota M."/>
            <person name="Sisneros N.B."/>
            <person name="Smith C.D."/>
            <person name="Smith T.F."/>
            <person name="Spieth J."/>
            <person name="Stage D.E."/>
            <person name="Stark A."/>
            <person name="Stephan W."/>
            <person name="Strausberg R.L."/>
            <person name="Strempel S."/>
            <person name="Sturgill D."/>
            <person name="Sutton G."/>
            <person name="Sutton G.G."/>
            <person name="Tao W."/>
            <person name="Teichmann S."/>
            <person name="Tobari Y.N."/>
            <person name="Tomimura Y."/>
            <person name="Tsolas J.M."/>
            <person name="Valente V.L."/>
            <person name="Venter E."/>
            <person name="Venter J.C."/>
            <person name="Vicario S."/>
            <person name="Vieira F.G."/>
            <person name="Vilella A.J."/>
            <person name="Villasante A."/>
            <person name="Walenz B."/>
            <person name="Wang J."/>
            <person name="Wasserman M."/>
            <person name="Watts T."/>
            <person name="Wilson D."/>
            <person name="Wilson R.K."/>
            <person name="Wing R.A."/>
            <person name="Wolfner M.F."/>
            <person name="Wong A."/>
            <person name="Wong G.K."/>
            <person name="Wu C.I."/>
            <person name="Wu G."/>
            <person name="Yamamoto D."/>
            <person name="Yang H.P."/>
            <person name="Yang S.P."/>
            <person name="Yorke J.A."/>
            <person name="Yoshida K."/>
            <person name="Zdobnov E."/>
            <person name="Zhang P."/>
            <person name="Zhang Y."/>
            <person name="Zimin A.V."/>
            <person name="Baldwin J."/>
            <person name="Abdouelleil A."/>
            <person name="Abdulkadir J."/>
            <person name="Abebe A."/>
            <person name="Abera B."/>
            <person name="Abreu J."/>
            <person name="Acer S.C."/>
            <person name="Aftuck L."/>
            <person name="Alexander A."/>
            <person name="An P."/>
            <person name="Anderson E."/>
            <person name="Anderson S."/>
            <person name="Arachi H."/>
            <person name="Azer M."/>
            <person name="Bachantsang P."/>
            <person name="Barry A."/>
            <person name="Bayul T."/>
            <person name="Berlin A."/>
            <person name="Bessette D."/>
            <person name="Bloom T."/>
            <person name="Blye J."/>
            <person name="Boguslavskiy L."/>
            <person name="Bonnet C."/>
            <person name="Boukhgalter B."/>
            <person name="Bourzgui I."/>
            <person name="Brown A."/>
            <person name="Cahill P."/>
            <person name="Channer S."/>
            <person name="Cheshatsang Y."/>
            <person name="Chuda L."/>
            <person name="Citroen M."/>
            <person name="Collymore A."/>
            <person name="Cooke P."/>
            <person name="Costello M."/>
            <person name="D'Aco K."/>
            <person name="Daza R."/>
            <person name="De Haan G."/>
            <person name="DeGray S."/>
            <person name="DeMaso C."/>
            <person name="Dhargay N."/>
            <person name="Dooley K."/>
            <person name="Dooley E."/>
            <person name="Doricent M."/>
            <person name="Dorje P."/>
            <person name="Dorjee K."/>
            <person name="Dupes A."/>
            <person name="Elong R."/>
            <person name="Falk J."/>
            <person name="Farina A."/>
            <person name="Faro S."/>
            <person name="Ferguson D."/>
            <person name="Fisher S."/>
            <person name="Foley C.D."/>
            <person name="Franke A."/>
            <person name="Friedrich D."/>
            <person name="Gadbois L."/>
            <person name="Gearin G."/>
            <person name="Gearin C.R."/>
            <person name="Giannoukos G."/>
            <person name="Goode T."/>
            <person name="Graham J."/>
            <person name="Grandbois E."/>
            <person name="Grewal S."/>
            <person name="Gyaltsen K."/>
            <person name="Hafez N."/>
            <person name="Hagos B."/>
            <person name="Hall J."/>
            <person name="Henson C."/>
            <person name="Hollinger A."/>
            <person name="Honan T."/>
            <person name="Huard M.D."/>
            <person name="Hughes L."/>
            <person name="Hurhula B."/>
            <person name="Husby M.E."/>
            <person name="Kamat A."/>
            <person name="Kanga B."/>
            <person name="Kashin S."/>
            <person name="Khazanovich D."/>
            <person name="Kisner P."/>
            <person name="Lance K."/>
            <person name="Lara M."/>
            <person name="Lee W."/>
            <person name="Lennon N."/>
            <person name="Letendre F."/>
            <person name="LeVine R."/>
            <person name="Lipovsky A."/>
            <person name="Liu X."/>
            <person name="Liu J."/>
            <person name="Liu S."/>
            <person name="Lokyitsang T."/>
            <person name="Lokyitsang Y."/>
            <person name="Lubonja R."/>
            <person name="Lui A."/>
            <person name="MacDonald P."/>
            <person name="Magnisalis V."/>
            <person name="Maru K."/>
            <person name="Matthews C."/>
            <person name="McCusker W."/>
            <person name="McDonough S."/>
            <person name="Mehta T."/>
            <person name="Meldrim J."/>
            <person name="Meneus L."/>
            <person name="Mihai O."/>
            <person name="Mihalev A."/>
            <person name="Mihova T."/>
            <person name="Mittelman R."/>
            <person name="Mlenga V."/>
            <person name="Montmayeur A."/>
            <person name="Mulrain L."/>
            <person name="Navidi A."/>
            <person name="Naylor J."/>
            <person name="Negash T."/>
            <person name="Nguyen T."/>
            <person name="Nguyen N."/>
            <person name="Nicol R."/>
            <person name="Norbu C."/>
            <person name="Norbu N."/>
            <person name="Novod N."/>
            <person name="O'Neill B."/>
            <person name="Osman S."/>
            <person name="Markiewicz E."/>
            <person name="Oyono O.L."/>
            <person name="Patti C."/>
            <person name="Phunkhang P."/>
            <person name="Pierre F."/>
            <person name="Priest M."/>
            <person name="Raghuraman S."/>
            <person name="Rege F."/>
            <person name="Reyes R."/>
            <person name="Rise C."/>
            <person name="Rogov P."/>
            <person name="Ross K."/>
            <person name="Ryan E."/>
            <person name="Settipalli S."/>
            <person name="Shea T."/>
            <person name="Sherpa N."/>
            <person name="Shi L."/>
            <person name="Shih D."/>
            <person name="Sparrow T."/>
            <person name="Spaulding J."/>
            <person name="Stalker J."/>
            <person name="Stange-Thomann N."/>
            <person name="Stavropoulos S."/>
            <person name="Stone C."/>
            <person name="Strader C."/>
            <person name="Tesfaye S."/>
            <person name="Thomson T."/>
            <person name="Thoulutsang Y."/>
            <person name="Thoulutsang D."/>
            <person name="Topham K."/>
            <person name="Topping I."/>
            <person name="Tsamla T."/>
            <person name="Vassiliev H."/>
            <person name="Vo A."/>
            <person name="Wangchuk T."/>
            <person name="Wangdi T."/>
            <person name="Weiand M."/>
            <person name="Wilkinson J."/>
            <person name="Wilson A."/>
            <person name="Yadav S."/>
            <person name="Young G."/>
            <person name="Yu Q."/>
            <person name="Zembek L."/>
            <person name="Zhong D."/>
            <person name="Zimmer A."/>
            <person name="Zwirko Z."/>
            <person name="Jaffe D.B."/>
            <person name="Alvarez P."/>
            <person name="Brockman W."/>
            <person name="Butler J."/>
            <person name="Chin C."/>
            <person name="Gnerre S."/>
            <person name="Grabherr M."/>
            <person name="Kleber M."/>
            <person name="Mauceli E."/>
            <person name="MacCallum I."/>
        </authorList>
    </citation>
    <scope>NUCLEOTIDE SEQUENCE [LARGE SCALE GENOMIC DNA]</scope>
    <source>
        <strain evidence="11">Tucson 15010-1051.87</strain>
    </source>
</reference>
<dbReference type="SMR" id="B4LVQ3"/>
<evidence type="ECO:0000259" key="9">
    <source>
        <dbReference type="Pfam" id="PF01261"/>
    </source>
</evidence>
<keyword evidence="6 7" id="KW-0413">Isomerase</keyword>
<dbReference type="PANTHER" id="PTHR43489:SF6">
    <property type="entry name" value="HYDROXYPYRUVATE ISOMERASE-RELATED"/>
    <property type="match status" value="1"/>
</dbReference>
<evidence type="ECO:0000256" key="3">
    <source>
        <dbReference type="ARBA" id="ARBA00005962"/>
    </source>
</evidence>
<dbReference type="GO" id="GO:0046487">
    <property type="term" value="P:glyoxylate metabolic process"/>
    <property type="evidence" value="ECO:0007669"/>
    <property type="project" value="TreeGrafter"/>
</dbReference>
<dbReference type="KEGG" id="dvi:6629698"/>
<evidence type="ECO:0000256" key="2">
    <source>
        <dbReference type="ARBA" id="ARBA00002968"/>
    </source>
</evidence>
<dbReference type="PIRSF" id="PIRSF006241">
    <property type="entry name" value="HyI"/>
    <property type="match status" value="1"/>
</dbReference>
<evidence type="ECO:0000256" key="7">
    <source>
        <dbReference type="PIRNR" id="PIRNR006241"/>
    </source>
</evidence>
<dbReference type="GO" id="GO:0008903">
    <property type="term" value="F:hydroxypyruvate isomerase activity"/>
    <property type="evidence" value="ECO:0007669"/>
    <property type="project" value="UniProtKB-EC"/>
</dbReference>
<dbReference type="SUPFAM" id="SSF51658">
    <property type="entry name" value="Xylose isomerase-like"/>
    <property type="match status" value="1"/>
</dbReference>
<dbReference type="InterPro" id="IPR036237">
    <property type="entry name" value="Xyl_isomerase-like_sf"/>
</dbReference>
<evidence type="ECO:0000256" key="4">
    <source>
        <dbReference type="ARBA" id="ARBA00012570"/>
    </source>
</evidence>
<comment type="catalytic activity">
    <reaction evidence="1 7">
        <text>3-hydroxypyruvate = 2-hydroxy-3-oxopropanoate</text>
        <dbReference type="Rhea" id="RHEA:11952"/>
        <dbReference type="ChEBI" id="CHEBI:17180"/>
        <dbReference type="ChEBI" id="CHEBI:57978"/>
        <dbReference type="EC" id="5.3.1.22"/>
    </reaction>
</comment>
<evidence type="ECO:0000256" key="6">
    <source>
        <dbReference type="ARBA" id="ARBA00023235"/>
    </source>
</evidence>
<dbReference type="Proteomes" id="UP000008792">
    <property type="component" value="Unassembled WGS sequence"/>
</dbReference>